<accession>A0A383DGR3</accession>
<dbReference type="EMBL" id="UINC01217062">
    <property type="protein sequence ID" value="SVE43499.1"/>
    <property type="molecule type" value="Genomic_DNA"/>
</dbReference>
<feature type="non-terminal residue" evidence="1">
    <location>
        <position position="127"/>
    </location>
</feature>
<sequence length="127" mass="14654">MESDTFKVGELTSIIGNNAADADHCAGYNGIWHLTHESSQRNLFVPAYAGWNLEHIFDGHTNGSPEIFFEPRHAPMTFRRLSDIEAELYQPPTPTFSLESWTRFKFVEPHYIDVNFRFLAHQHVFEG</sequence>
<organism evidence="1">
    <name type="scientific">marine metagenome</name>
    <dbReference type="NCBI Taxonomy" id="408172"/>
    <lineage>
        <taxon>unclassified sequences</taxon>
        <taxon>metagenomes</taxon>
        <taxon>ecological metagenomes</taxon>
    </lineage>
</organism>
<protein>
    <submittedName>
        <fullName evidence="1">Uncharacterized protein</fullName>
    </submittedName>
</protein>
<evidence type="ECO:0000313" key="1">
    <source>
        <dbReference type="EMBL" id="SVE43499.1"/>
    </source>
</evidence>
<name>A0A383DGR3_9ZZZZ</name>
<gene>
    <name evidence="1" type="ORF">METZ01_LOCUS496353</name>
</gene>
<reference evidence="1" key="1">
    <citation type="submission" date="2018-05" db="EMBL/GenBank/DDBJ databases">
        <authorList>
            <person name="Lanie J.A."/>
            <person name="Ng W.-L."/>
            <person name="Kazmierczak K.M."/>
            <person name="Andrzejewski T.M."/>
            <person name="Davidsen T.M."/>
            <person name="Wayne K.J."/>
            <person name="Tettelin H."/>
            <person name="Glass J.I."/>
            <person name="Rusch D."/>
            <person name="Podicherti R."/>
            <person name="Tsui H.-C.T."/>
            <person name="Winkler M.E."/>
        </authorList>
    </citation>
    <scope>NUCLEOTIDE SEQUENCE</scope>
</reference>
<dbReference type="AlphaFoldDB" id="A0A383DGR3"/>
<proteinExistence type="predicted"/>